<keyword evidence="2" id="KW-0808">Transferase</keyword>
<dbReference type="AlphaFoldDB" id="A0A6A6NP35"/>
<gene>
    <name evidence="2" type="ORF">BDY21DRAFT_127746</name>
</gene>
<dbReference type="InterPro" id="IPR051678">
    <property type="entry name" value="AGP_Transferase"/>
</dbReference>
<dbReference type="EMBL" id="MU001698">
    <property type="protein sequence ID" value="KAF2453257.1"/>
    <property type="molecule type" value="Genomic_DNA"/>
</dbReference>
<dbReference type="InterPro" id="IPR011009">
    <property type="entry name" value="Kinase-like_dom_sf"/>
</dbReference>
<dbReference type="Proteomes" id="UP000799766">
    <property type="component" value="Unassembled WGS sequence"/>
</dbReference>
<dbReference type="PANTHER" id="PTHR21310:SF55">
    <property type="entry name" value="AMINOGLYCOSIDE PHOSPHOTRANSFERASE DOMAIN-CONTAINING PROTEIN"/>
    <property type="match status" value="1"/>
</dbReference>
<evidence type="ECO:0000313" key="3">
    <source>
        <dbReference type="Proteomes" id="UP000799766"/>
    </source>
</evidence>
<accession>A0A6A6NP35</accession>
<protein>
    <submittedName>
        <fullName evidence="2">Kinase-like domain-containing protein</fullName>
    </submittedName>
</protein>
<dbReference type="PANTHER" id="PTHR21310">
    <property type="entry name" value="AMINOGLYCOSIDE PHOSPHOTRANSFERASE-RELATED-RELATED"/>
    <property type="match status" value="1"/>
</dbReference>
<name>A0A6A6NP35_9PEZI</name>
<dbReference type="Pfam" id="PF01636">
    <property type="entry name" value="APH"/>
    <property type="match status" value="1"/>
</dbReference>
<sequence>MNPYEADPSKVPANDLYADVPLYGRYLPQASDFTPDPQRKHSAEYWDSILAKYNESNCLYNSVDGGRDVFALGSVIIKSSHQRSDAPKRDYAFADANEVAAIELVRDVLSMADVQVPTIHFAGKVRGRNVLVQSRIPGVTLNVAWPYLNSTQKASFKTQARRLLRLWHGIPSPFARPSYIVPDSDPVRHRNITELERSILFGDASVTEQQSNGFDQRGTVDLGLAHNDFNESNIVVANDRIIGVIDWEMAGWFGWKRTGAVHAHCRVPKRENFVRLNYSEERLADLTYWNDLFSEESRDLGGNM</sequence>
<dbReference type="InterPro" id="IPR002575">
    <property type="entry name" value="Aminoglycoside_PTrfase"/>
</dbReference>
<dbReference type="OrthoDB" id="8300194at2759"/>
<feature type="domain" description="Aminoglycoside phosphotransferase" evidence="1">
    <location>
        <begin position="98"/>
        <end position="252"/>
    </location>
</feature>
<evidence type="ECO:0000313" key="2">
    <source>
        <dbReference type="EMBL" id="KAF2453257.1"/>
    </source>
</evidence>
<organism evidence="2 3">
    <name type="scientific">Lineolata rhizophorae</name>
    <dbReference type="NCBI Taxonomy" id="578093"/>
    <lineage>
        <taxon>Eukaryota</taxon>
        <taxon>Fungi</taxon>
        <taxon>Dikarya</taxon>
        <taxon>Ascomycota</taxon>
        <taxon>Pezizomycotina</taxon>
        <taxon>Dothideomycetes</taxon>
        <taxon>Dothideomycetes incertae sedis</taxon>
        <taxon>Lineolatales</taxon>
        <taxon>Lineolataceae</taxon>
        <taxon>Lineolata</taxon>
    </lineage>
</organism>
<dbReference type="Gene3D" id="3.90.1200.10">
    <property type="match status" value="1"/>
</dbReference>
<keyword evidence="2" id="KW-0418">Kinase</keyword>
<keyword evidence="3" id="KW-1185">Reference proteome</keyword>
<proteinExistence type="predicted"/>
<dbReference type="SUPFAM" id="SSF56112">
    <property type="entry name" value="Protein kinase-like (PK-like)"/>
    <property type="match status" value="1"/>
</dbReference>
<evidence type="ECO:0000259" key="1">
    <source>
        <dbReference type="Pfam" id="PF01636"/>
    </source>
</evidence>
<reference evidence="2" key="1">
    <citation type="journal article" date="2020" name="Stud. Mycol.">
        <title>101 Dothideomycetes genomes: a test case for predicting lifestyles and emergence of pathogens.</title>
        <authorList>
            <person name="Haridas S."/>
            <person name="Albert R."/>
            <person name="Binder M."/>
            <person name="Bloem J."/>
            <person name="Labutti K."/>
            <person name="Salamov A."/>
            <person name="Andreopoulos B."/>
            <person name="Baker S."/>
            <person name="Barry K."/>
            <person name="Bills G."/>
            <person name="Bluhm B."/>
            <person name="Cannon C."/>
            <person name="Castanera R."/>
            <person name="Culley D."/>
            <person name="Daum C."/>
            <person name="Ezra D."/>
            <person name="Gonzalez J."/>
            <person name="Henrissat B."/>
            <person name="Kuo A."/>
            <person name="Liang C."/>
            <person name="Lipzen A."/>
            <person name="Lutzoni F."/>
            <person name="Magnuson J."/>
            <person name="Mondo S."/>
            <person name="Nolan M."/>
            <person name="Ohm R."/>
            <person name="Pangilinan J."/>
            <person name="Park H.-J."/>
            <person name="Ramirez L."/>
            <person name="Alfaro M."/>
            <person name="Sun H."/>
            <person name="Tritt A."/>
            <person name="Yoshinaga Y."/>
            <person name="Zwiers L.-H."/>
            <person name="Turgeon B."/>
            <person name="Goodwin S."/>
            <person name="Spatafora J."/>
            <person name="Crous P."/>
            <person name="Grigoriev I."/>
        </authorList>
    </citation>
    <scope>NUCLEOTIDE SEQUENCE</scope>
    <source>
        <strain evidence="2">ATCC 16933</strain>
    </source>
</reference>
<dbReference type="GO" id="GO:0016301">
    <property type="term" value="F:kinase activity"/>
    <property type="evidence" value="ECO:0007669"/>
    <property type="project" value="UniProtKB-KW"/>
</dbReference>